<comment type="caution">
    <text evidence="3">The sequence shown here is derived from an EMBL/GenBank/DDBJ whole genome shotgun (WGS) entry which is preliminary data.</text>
</comment>
<gene>
    <name evidence="3" type="ORF">UY19_C0009G0010</name>
</gene>
<feature type="transmembrane region" description="Helical" evidence="2">
    <location>
        <begin position="202"/>
        <end position="222"/>
    </location>
</feature>
<keyword evidence="2" id="KW-0812">Transmembrane</keyword>
<name>A0A0G1U6L1_9BACT</name>
<protein>
    <submittedName>
        <fullName evidence="3">Uncharacterized protein</fullName>
    </submittedName>
</protein>
<reference evidence="3 4" key="1">
    <citation type="journal article" date="2015" name="Nature">
        <title>rRNA introns, odd ribosomes, and small enigmatic genomes across a large radiation of phyla.</title>
        <authorList>
            <person name="Brown C.T."/>
            <person name="Hug L.A."/>
            <person name="Thomas B.C."/>
            <person name="Sharon I."/>
            <person name="Castelle C.J."/>
            <person name="Singh A."/>
            <person name="Wilkins M.J."/>
            <person name="Williams K.H."/>
            <person name="Banfield J.F."/>
        </authorList>
    </citation>
    <scope>NUCLEOTIDE SEQUENCE [LARGE SCALE GENOMIC DNA]</scope>
</reference>
<evidence type="ECO:0000256" key="2">
    <source>
        <dbReference type="SAM" id="Phobius"/>
    </source>
</evidence>
<evidence type="ECO:0000313" key="3">
    <source>
        <dbReference type="EMBL" id="KKU89761.1"/>
    </source>
</evidence>
<feature type="transmembrane region" description="Helical" evidence="2">
    <location>
        <begin position="273"/>
        <end position="291"/>
    </location>
</feature>
<dbReference type="Proteomes" id="UP000033882">
    <property type="component" value="Unassembled WGS sequence"/>
</dbReference>
<proteinExistence type="predicted"/>
<keyword evidence="2" id="KW-1133">Transmembrane helix</keyword>
<feature type="transmembrane region" description="Helical" evidence="2">
    <location>
        <begin position="234"/>
        <end position="253"/>
    </location>
</feature>
<feature type="transmembrane region" description="Helical" evidence="2">
    <location>
        <begin position="91"/>
        <end position="113"/>
    </location>
</feature>
<sequence length="763" mass="82383">MKSIYKKILLIGLVSAIFEIALTQFTYAQVAGYIDSLGTSVITKASQAILVIFTWVAQKFFMLGGSFIELGMNLNNTILDPAKNVFLFKGWTVFVNVADLALVIALIVIAFATMLNFESYGMKKALVPLIVISLLVNFSLVIPGVLIDFSGMVTEFFVQQSGLSGGNITSALASGFDISGFLSTKSGATSIAGAMDKFGSGILSIIGSMVFIIIFTLIASVIMMTIAAMLFIRYFTLTFLLVLTPIVFVSRIFPSTRSHWDKWWNDFVRWTMFPPVMIFFMWLSLTSLNAFDNPAPTAAGSGGNATYAFGDGLLFTMSSVVQAAMAIMFMMMSLIAANSISLKGAKGSKDMISNMSGWSKARLEKMGKGTQAYVRRETERGARRMGARGAAAGIAGAGYVAKKYGVSAADLRKMEAERKPGVMGWAKGRTAGALGRAGQAISQSQQAALKKAFDEKFKGMSDDSLAGRYATMATDEKFFAQQQLAKGGNLGKINEKILDADIMSTGATGIKGQFDGIGGAGAYAKLTKAAGRNAEMLTAQKGVDAANALPPGVAKTDAIVSAKKKYQEEAKKFFDSFAEKDRVALGFDFYDKGKYGKEALQSLMMNDPRALASLTKGIGKGPEVKKFMGKIEGIGAEIKQGVIDGIKATKGAEIAGATNKELVSVMKELKATNEDIAKTKDIKEMLTWIEEHDAKAYKNLGGERVLNDIEAQMKMLHARDSADFSSMKKESEDYQHIVRMQDSMRKSGASRLYTASKEEEKKA</sequence>
<feature type="transmembrane region" description="Helical" evidence="2">
    <location>
        <begin position="312"/>
        <end position="336"/>
    </location>
</feature>
<organism evidence="3 4">
    <name type="scientific">Candidatus Wolfebacteria bacterium GW2011_GWA2_47_9b</name>
    <dbReference type="NCBI Taxonomy" id="1619005"/>
    <lineage>
        <taxon>Bacteria</taxon>
        <taxon>Candidatus Wolfeibacteriota</taxon>
    </lineage>
</organism>
<keyword evidence="2" id="KW-0472">Membrane</keyword>
<feature type="transmembrane region" description="Helical" evidence="2">
    <location>
        <begin position="125"/>
        <end position="147"/>
    </location>
</feature>
<evidence type="ECO:0000313" key="4">
    <source>
        <dbReference type="Proteomes" id="UP000033882"/>
    </source>
</evidence>
<accession>A0A0G1U6L1</accession>
<dbReference type="EMBL" id="LCPB01000009">
    <property type="protein sequence ID" value="KKU89761.1"/>
    <property type="molecule type" value="Genomic_DNA"/>
</dbReference>
<feature type="region of interest" description="Disordered" evidence="1">
    <location>
        <begin position="740"/>
        <end position="763"/>
    </location>
</feature>
<dbReference type="PATRIC" id="fig|1619005.3.peg.558"/>
<dbReference type="AlphaFoldDB" id="A0A0G1U6L1"/>
<evidence type="ECO:0000256" key="1">
    <source>
        <dbReference type="SAM" id="MobiDB-lite"/>
    </source>
</evidence>